<proteinExistence type="predicted"/>
<reference evidence="2" key="1">
    <citation type="submission" date="2017-04" db="EMBL/GenBank/DDBJ databases">
        <title>Genome evolution of the luminous symbionts of deep sea anglerfish.</title>
        <authorList>
            <person name="Hendry T.A."/>
        </authorList>
    </citation>
    <scope>NUCLEOTIDE SEQUENCE [LARGE SCALE GENOMIC DNA]</scope>
</reference>
<evidence type="ECO:0000313" key="1">
    <source>
        <dbReference type="EMBL" id="ATF10398.1"/>
    </source>
</evidence>
<protein>
    <submittedName>
        <fullName evidence="1">Uncharacterized protein</fullName>
    </submittedName>
</protein>
<accession>A0A291BBK0</accession>
<dbReference type="AlphaFoldDB" id="A0A291BBK0"/>
<organism evidence="1 2">
    <name type="scientific">Candidatus Enterovibrio altilux</name>
    <dbReference type="NCBI Taxonomy" id="1927128"/>
    <lineage>
        <taxon>Bacteria</taxon>
        <taxon>Pseudomonadati</taxon>
        <taxon>Pseudomonadota</taxon>
        <taxon>Gammaproteobacteria</taxon>
        <taxon>Vibrionales</taxon>
        <taxon>Vibrionaceae</taxon>
        <taxon>Enterovibrio</taxon>
    </lineage>
</organism>
<gene>
    <name evidence="1" type="ORF">BTN50_1983</name>
</gene>
<dbReference type="EMBL" id="CP020663">
    <property type="protein sequence ID" value="ATF10398.1"/>
    <property type="molecule type" value="Genomic_DNA"/>
</dbReference>
<evidence type="ECO:0000313" key="2">
    <source>
        <dbReference type="Proteomes" id="UP000218160"/>
    </source>
</evidence>
<dbReference type="Proteomes" id="UP000218160">
    <property type="component" value="Chromosome 2"/>
</dbReference>
<name>A0A291BBK0_9GAMM</name>
<sequence length="37" mass="4597">MHTRLKGFNKKIKYEILTKKHDSIINKFMKHKYYITV</sequence>
<dbReference type="KEGG" id="elux:BTN50_1983"/>
<keyword evidence="2" id="KW-1185">Reference proteome</keyword>